<dbReference type="PROSITE" id="PS50089">
    <property type="entry name" value="ZF_RING_2"/>
    <property type="match status" value="1"/>
</dbReference>
<feature type="compositionally biased region" description="Low complexity" evidence="8">
    <location>
        <begin position="10"/>
        <end position="29"/>
    </location>
</feature>
<keyword evidence="9" id="KW-1133">Transmembrane helix</keyword>
<dbReference type="Pfam" id="PF25447">
    <property type="entry name" value="RING_ZNF598"/>
    <property type="match status" value="1"/>
</dbReference>
<evidence type="ECO:0000256" key="1">
    <source>
        <dbReference type="ARBA" id="ARBA00000900"/>
    </source>
</evidence>
<feature type="compositionally biased region" description="Polar residues" evidence="8">
    <location>
        <begin position="559"/>
        <end position="576"/>
    </location>
</feature>
<dbReference type="GO" id="GO:0016567">
    <property type="term" value="P:protein ubiquitination"/>
    <property type="evidence" value="ECO:0007669"/>
    <property type="project" value="TreeGrafter"/>
</dbReference>
<proteinExistence type="inferred from homology"/>
<evidence type="ECO:0000256" key="8">
    <source>
        <dbReference type="SAM" id="MobiDB-lite"/>
    </source>
</evidence>
<dbReference type="InterPro" id="IPR044288">
    <property type="entry name" value="ZNF598/HEL2"/>
</dbReference>
<keyword evidence="5" id="KW-0862">Zinc</keyword>
<feature type="compositionally biased region" description="Low complexity" evidence="8">
    <location>
        <begin position="577"/>
        <end position="589"/>
    </location>
</feature>
<dbReference type="Proteomes" id="UP000494206">
    <property type="component" value="Unassembled WGS sequence"/>
</dbReference>
<dbReference type="Gene3D" id="3.30.40.10">
    <property type="entry name" value="Zinc/RING finger domain, C3HC4 (zinc finger)"/>
    <property type="match status" value="1"/>
</dbReference>
<dbReference type="GO" id="GO:0043022">
    <property type="term" value="F:ribosome binding"/>
    <property type="evidence" value="ECO:0007669"/>
    <property type="project" value="TreeGrafter"/>
</dbReference>
<evidence type="ECO:0000256" key="4">
    <source>
        <dbReference type="ARBA" id="ARBA00022771"/>
    </source>
</evidence>
<dbReference type="InterPro" id="IPR013087">
    <property type="entry name" value="Znf_C2H2_type"/>
</dbReference>
<evidence type="ECO:0000313" key="12">
    <source>
        <dbReference type="Proteomes" id="UP000494206"/>
    </source>
</evidence>
<dbReference type="SUPFAM" id="SSF57850">
    <property type="entry name" value="RING/U-box"/>
    <property type="match status" value="1"/>
</dbReference>
<evidence type="ECO:0000256" key="5">
    <source>
        <dbReference type="ARBA" id="ARBA00022833"/>
    </source>
</evidence>
<feature type="region of interest" description="Disordered" evidence="8">
    <location>
        <begin position="347"/>
        <end position="379"/>
    </location>
</feature>
<feature type="region of interest" description="Disordered" evidence="8">
    <location>
        <begin position="420"/>
        <end position="452"/>
    </location>
</feature>
<dbReference type="InterPro" id="IPR041888">
    <property type="entry name" value="RING-HC_ZNF598/HEL2"/>
</dbReference>
<dbReference type="GO" id="GO:0072344">
    <property type="term" value="P:rescue of stalled ribosome"/>
    <property type="evidence" value="ECO:0007669"/>
    <property type="project" value="InterPro"/>
</dbReference>
<evidence type="ECO:0000256" key="9">
    <source>
        <dbReference type="SAM" id="Phobius"/>
    </source>
</evidence>
<feature type="compositionally biased region" description="Basic and acidic residues" evidence="8">
    <location>
        <begin position="778"/>
        <end position="794"/>
    </location>
</feature>
<keyword evidence="4 7" id="KW-0479">Metal-binding</keyword>
<dbReference type="CDD" id="cd16615">
    <property type="entry name" value="RING-HC_ZNF598"/>
    <property type="match status" value="1"/>
</dbReference>
<feature type="region of interest" description="Disordered" evidence="8">
    <location>
        <begin position="623"/>
        <end position="794"/>
    </location>
</feature>
<evidence type="ECO:0000256" key="6">
    <source>
        <dbReference type="ARBA" id="ARBA00035113"/>
    </source>
</evidence>
<feature type="compositionally biased region" description="Basic and acidic residues" evidence="8">
    <location>
        <begin position="731"/>
        <end position="752"/>
    </location>
</feature>
<feature type="compositionally biased region" description="Low complexity" evidence="8">
    <location>
        <begin position="627"/>
        <end position="640"/>
    </location>
</feature>
<dbReference type="EC" id="2.3.2.27" evidence="3"/>
<evidence type="ECO:0000256" key="7">
    <source>
        <dbReference type="PROSITE-ProRule" id="PRU00175"/>
    </source>
</evidence>
<dbReference type="SMART" id="SM00355">
    <property type="entry name" value="ZnF_C2H2"/>
    <property type="match status" value="4"/>
</dbReference>
<comment type="caution">
    <text evidence="11">The sequence shown here is derived from an EMBL/GenBank/DDBJ whole genome shotgun (WGS) entry which is preliminary data.</text>
</comment>
<dbReference type="PANTHER" id="PTHR22938">
    <property type="entry name" value="ZINC FINGER PROTEIN 598"/>
    <property type="match status" value="1"/>
</dbReference>
<feature type="compositionally biased region" description="Low complexity" evidence="8">
    <location>
        <begin position="705"/>
        <end position="717"/>
    </location>
</feature>
<dbReference type="EMBL" id="CADEPM010000013">
    <property type="protein sequence ID" value="CAB3411426.1"/>
    <property type="molecule type" value="Genomic_DNA"/>
</dbReference>
<protein>
    <recommendedName>
        <fullName evidence="3">RING-type E3 ubiquitin transferase</fullName>
        <ecNumber evidence="3">2.3.2.27</ecNumber>
    </recommendedName>
</protein>
<dbReference type="GO" id="GO:0008270">
    <property type="term" value="F:zinc ion binding"/>
    <property type="evidence" value="ECO:0007669"/>
    <property type="project" value="UniProtKB-KW"/>
</dbReference>
<dbReference type="InterPro" id="IPR013083">
    <property type="entry name" value="Znf_RING/FYVE/PHD"/>
</dbReference>
<feature type="domain" description="RING-type" evidence="10">
    <location>
        <begin position="93"/>
        <end position="133"/>
    </location>
</feature>
<comment type="catalytic activity">
    <reaction evidence="1">
        <text>S-ubiquitinyl-[E2 ubiquitin-conjugating enzyme]-L-cysteine + [acceptor protein]-L-lysine = [E2 ubiquitin-conjugating enzyme]-L-cysteine + N(6)-ubiquitinyl-[acceptor protein]-L-lysine.</text>
        <dbReference type="EC" id="2.3.2.27"/>
    </reaction>
</comment>
<organism evidence="11 12">
    <name type="scientific">Caenorhabditis bovis</name>
    <dbReference type="NCBI Taxonomy" id="2654633"/>
    <lineage>
        <taxon>Eukaryota</taxon>
        <taxon>Metazoa</taxon>
        <taxon>Ecdysozoa</taxon>
        <taxon>Nematoda</taxon>
        <taxon>Chromadorea</taxon>
        <taxon>Rhabditida</taxon>
        <taxon>Rhabditina</taxon>
        <taxon>Rhabditomorpha</taxon>
        <taxon>Rhabditoidea</taxon>
        <taxon>Rhabditidae</taxon>
        <taxon>Peloderinae</taxon>
        <taxon>Caenorhabditis</taxon>
    </lineage>
</organism>
<comment type="similarity">
    <text evidence="6">Belongs to the ZNF598/HEL2 family.</text>
</comment>
<feature type="compositionally biased region" description="Basic and acidic residues" evidence="8">
    <location>
        <begin position="673"/>
        <end position="704"/>
    </location>
</feature>
<dbReference type="AlphaFoldDB" id="A0A8S1FGA1"/>
<name>A0A8S1FGA1_9PELO</name>
<keyword evidence="9" id="KW-0812">Transmembrane</keyword>
<evidence type="ECO:0000259" key="10">
    <source>
        <dbReference type="PROSITE" id="PS50089"/>
    </source>
</evidence>
<gene>
    <name evidence="11" type="ORF">CBOVIS_LOCUS12818</name>
</gene>
<dbReference type="InterPro" id="IPR001841">
    <property type="entry name" value="Znf_RING"/>
</dbReference>
<feature type="compositionally biased region" description="Low complexity" evidence="8">
    <location>
        <begin position="37"/>
        <end position="50"/>
    </location>
</feature>
<evidence type="ECO:0000256" key="2">
    <source>
        <dbReference type="ARBA" id="ARBA00004906"/>
    </source>
</evidence>
<accession>A0A8S1FGA1</accession>
<evidence type="ECO:0000256" key="3">
    <source>
        <dbReference type="ARBA" id="ARBA00012483"/>
    </source>
</evidence>
<feature type="transmembrane region" description="Helical" evidence="9">
    <location>
        <begin position="978"/>
        <end position="999"/>
    </location>
</feature>
<comment type="pathway">
    <text evidence="2">Protein modification; protein ubiquitination.</text>
</comment>
<dbReference type="OrthoDB" id="3838338at2759"/>
<feature type="region of interest" description="Disordered" evidence="8">
    <location>
        <begin position="1"/>
        <end position="61"/>
    </location>
</feature>
<feature type="region of interest" description="Disordered" evidence="8">
    <location>
        <begin position="494"/>
        <end position="610"/>
    </location>
</feature>
<keyword evidence="4 7" id="KW-0863">Zinc-finger</keyword>
<sequence length="1004" mass="111737">MTNPDDPSASSGRGSSQGNDSSNNNNNKSNKNKNKNGNKPNQSRQPNRGNNNRRQRVPVEMNTNVDMRKYSKMITAAHDNFSDIPIGDKIEDCVICCKPNDVFGIGTCRHPVCAECSIRLRILCETKTCPVCRADIDIMSFTTLDHDLTIVPLPFPQGNHPDEARYGIRFSCETAGKKYEKYLSHVCKYCKSDDGERPEFSTFMSLRQHMANSHQRSYCHICTENLKQFSRERKCYTREDLQRHMRIGDRDDNSFKGHPQCLFCEQKFLDDENRYRHLRKEHFFCQFCESDGTATNVFYGSHDELKAHYKEKHFICSAEDCQTMGIAFATEFELNLHRTREHSEKRNLLDVGFSTRHTDAHSGAGRGRRGPNQAEPAPPVPRERIALIPRQQQPANPQSDPSEFTVIPSAQSRNSTIRYANRGPAFTPQDHDFPSLAPAPPPPNPRSSDFPRLQKVNKATTPKVVDPVEEFPSLGGASSSATANRISVPPLKKVVNVPKTVRPTPPKQHQPQTKAAERNSRDDDDFTPRPSVPQAVVKVNNSLLRFDMVDDSNRPPPTAKSNIQLVPKLNQPTPTASSSSNRVPTTSSRDFPSLPAAAPPQPPANSAWLNAKSKKIGSVITGVSVPSNYSSQRNNTNNNSNKKKKKGNGLKIEEPEWSSLGGPSSQPAPVETDEWKEVPLSKEAKAEKEKLAKKEEWARRKAEIRAAVAASSATVNRSKSEESEESNSNEEVMRQKDETPRKLEDVEWKEVMPKNGSVSKNSEKKNKKNKKKSGSTDSEEKTVEVKNEEPEKQETLQEKIDALWNIPQMPSLSSILPSLSFGNFFGGGSSSSSNTSSATPAVGVAPPPGLENVVPAPPPGIADISFASAPILSKDDLDEKRERVKKLNEKPAEHDDAVHGEVGKFSEIFFDEFALPNNQVYPTFGKYGSSYHPNEASTKDEDRICSVSRFDSAFAVKFLKALANGKVTIADYVSREEAMIIIPTLVMTALFLLGIVYYLTRPFT</sequence>
<dbReference type="PROSITE" id="PS00028">
    <property type="entry name" value="ZINC_FINGER_C2H2_1"/>
    <property type="match status" value="1"/>
</dbReference>
<keyword evidence="9" id="KW-0472">Membrane</keyword>
<dbReference type="PANTHER" id="PTHR22938:SF0">
    <property type="entry name" value="E3 UBIQUITIN-PROTEIN LIGASE ZNF598"/>
    <property type="match status" value="1"/>
</dbReference>
<reference evidence="11 12" key="1">
    <citation type="submission" date="2020-04" db="EMBL/GenBank/DDBJ databases">
        <authorList>
            <person name="Laetsch R D."/>
            <person name="Stevens L."/>
            <person name="Kumar S."/>
            <person name="Blaxter L. M."/>
        </authorList>
    </citation>
    <scope>NUCLEOTIDE SEQUENCE [LARGE SCALE GENOMIC DNA]</scope>
</reference>
<keyword evidence="12" id="KW-1185">Reference proteome</keyword>
<evidence type="ECO:0000313" key="11">
    <source>
        <dbReference type="EMBL" id="CAB3411426.1"/>
    </source>
</evidence>
<dbReference type="GO" id="GO:0061630">
    <property type="term" value="F:ubiquitin protein ligase activity"/>
    <property type="evidence" value="ECO:0007669"/>
    <property type="project" value="UniProtKB-EC"/>
</dbReference>